<reference evidence="1" key="1">
    <citation type="submission" date="2023-07" db="EMBL/GenBank/DDBJ databases">
        <title>The genome sequence of Rhodocytophaga aerolata KACC 12507.</title>
        <authorList>
            <person name="Zhang X."/>
        </authorList>
    </citation>
    <scope>NUCLEOTIDE SEQUENCE</scope>
    <source>
        <strain evidence="1">KACC 12507</strain>
    </source>
</reference>
<dbReference type="InterPro" id="IPR014729">
    <property type="entry name" value="Rossmann-like_a/b/a_fold"/>
</dbReference>
<dbReference type="RefSeq" id="WP_302040271.1">
    <property type="nucleotide sequence ID" value="NZ_JAUKPO010000019.1"/>
</dbReference>
<evidence type="ECO:0000313" key="1">
    <source>
        <dbReference type="EMBL" id="MDO1449468.1"/>
    </source>
</evidence>
<name>A0ABT8RE07_9BACT</name>
<gene>
    <name evidence="1" type="ORF">Q0590_24545</name>
</gene>
<accession>A0ABT8RE07</accession>
<dbReference type="Proteomes" id="UP001168528">
    <property type="component" value="Unassembled WGS sequence"/>
</dbReference>
<keyword evidence="2" id="KW-1185">Reference proteome</keyword>
<sequence>MEKPVNLFWTSGWDSTFRLLDLLLVQQRTVQPFYVKDHLRKSLHMEIQTMEKLTGMIFKKAPHTKQLLLPTKFKDLKGIKPNEQIQQQYARLKSVRHLGAQYEWLACFAEEEKLYDLELAIETRSPGFFTSYVKPEIIKIHDGKAENFKITDLPRNPDISLFQYFRFPIHELTKLDLQQLAIKHDFIDIMNQTWFCHSPIHEQPCGLCMPCKATMEEGLGRRIPLQSQLRHFVYTNVRMPIKHLLSTATKGKEVTIT</sequence>
<proteinExistence type="predicted"/>
<protein>
    <recommendedName>
        <fullName evidence="3">7-cyano-7-deazaguanine synthase</fullName>
    </recommendedName>
</protein>
<dbReference type="Gene3D" id="3.40.50.620">
    <property type="entry name" value="HUPs"/>
    <property type="match status" value="1"/>
</dbReference>
<organism evidence="1 2">
    <name type="scientific">Rhodocytophaga aerolata</name>
    <dbReference type="NCBI Taxonomy" id="455078"/>
    <lineage>
        <taxon>Bacteria</taxon>
        <taxon>Pseudomonadati</taxon>
        <taxon>Bacteroidota</taxon>
        <taxon>Cytophagia</taxon>
        <taxon>Cytophagales</taxon>
        <taxon>Rhodocytophagaceae</taxon>
        <taxon>Rhodocytophaga</taxon>
    </lineage>
</organism>
<evidence type="ECO:0000313" key="2">
    <source>
        <dbReference type="Proteomes" id="UP001168528"/>
    </source>
</evidence>
<dbReference type="EMBL" id="JAUKPO010000019">
    <property type="protein sequence ID" value="MDO1449468.1"/>
    <property type="molecule type" value="Genomic_DNA"/>
</dbReference>
<evidence type="ECO:0008006" key="3">
    <source>
        <dbReference type="Google" id="ProtNLM"/>
    </source>
</evidence>
<comment type="caution">
    <text evidence="1">The sequence shown here is derived from an EMBL/GenBank/DDBJ whole genome shotgun (WGS) entry which is preliminary data.</text>
</comment>